<dbReference type="Proteomes" id="UP000887116">
    <property type="component" value="Unassembled WGS sequence"/>
</dbReference>
<evidence type="ECO:0000313" key="2">
    <source>
        <dbReference type="Proteomes" id="UP000887116"/>
    </source>
</evidence>
<organism evidence="1 2">
    <name type="scientific">Trichonephila clavata</name>
    <name type="common">Joro spider</name>
    <name type="synonym">Nephila clavata</name>
    <dbReference type="NCBI Taxonomy" id="2740835"/>
    <lineage>
        <taxon>Eukaryota</taxon>
        <taxon>Metazoa</taxon>
        <taxon>Ecdysozoa</taxon>
        <taxon>Arthropoda</taxon>
        <taxon>Chelicerata</taxon>
        <taxon>Arachnida</taxon>
        <taxon>Araneae</taxon>
        <taxon>Araneomorphae</taxon>
        <taxon>Entelegynae</taxon>
        <taxon>Araneoidea</taxon>
        <taxon>Nephilidae</taxon>
        <taxon>Trichonephila</taxon>
    </lineage>
</organism>
<protein>
    <submittedName>
        <fullName evidence="1">Uncharacterized protein</fullName>
    </submittedName>
</protein>
<dbReference type="EMBL" id="BMAO01006572">
    <property type="protein sequence ID" value="GFR09772.1"/>
    <property type="molecule type" value="Genomic_DNA"/>
</dbReference>
<gene>
    <name evidence="1" type="ORF">TNCT_231431</name>
</gene>
<dbReference type="OrthoDB" id="10507633at2759"/>
<name>A0A8X6LIN1_TRICU</name>
<proteinExistence type="predicted"/>
<evidence type="ECO:0000313" key="1">
    <source>
        <dbReference type="EMBL" id="GFR09772.1"/>
    </source>
</evidence>
<dbReference type="AlphaFoldDB" id="A0A8X6LIN1"/>
<comment type="caution">
    <text evidence="1">The sequence shown here is derived from an EMBL/GenBank/DDBJ whole genome shotgun (WGS) entry which is preliminary data.</text>
</comment>
<sequence length="100" mass="11176">MRWRIPQACQTYKNANKEPDVQSYDVTQERHLLYSSGRANNLLQCGPLIGAKGEISPPGRGCLIPDPEGYPTHGDYEGRGQKYIEDVPQQATHECDCNSI</sequence>
<keyword evidence="2" id="KW-1185">Reference proteome</keyword>
<reference evidence="1" key="1">
    <citation type="submission" date="2020-07" db="EMBL/GenBank/DDBJ databases">
        <title>Multicomponent nature underlies the extraordinary mechanical properties of spider dragline silk.</title>
        <authorList>
            <person name="Kono N."/>
            <person name="Nakamura H."/>
            <person name="Mori M."/>
            <person name="Yoshida Y."/>
            <person name="Ohtoshi R."/>
            <person name="Malay A.D."/>
            <person name="Moran D.A.P."/>
            <person name="Tomita M."/>
            <person name="Numata K."/>
            <person name="Arakawa K."/>
        </authorList>
    </citation>
    <scope>NUCLEOTIDE SEQUENCE</scope>
</reference>
<accession>A0A8X6LIN1</accession>